<feature type="transmembrane region" description="Helical" evidence="1">
    <location>
        <begin position="20"/>
        <end position="37"/>
    </location>
</feature>
<sequence length="44" mass="5264">MKNTEFNWYEVTAYHTPPFILITFTPVLVCVPQCLVWRSEDNFL</sequence>
<dbReference type="AlphaFoldDB" id="A6IIJ9"/>
<evidence type="ECO:0000313" key="2">
    <source>
        <dbReference type="EMBL" id="EDL98569.1"/>
    </source>
</evidence>
<keyword evidence="1" id="KW-1133">Transmembrane helix</keyword>
<reference evidence="3" key="1">
    <citation type="submission" date="2005-09" db="EMBL/GenBank/DDBJ databases">
        <authorList>
            <person name="Mural R.J."/>
            <person name="Li P.W."/>
            <person name="Adams M.D."/>
            <person name="Amanatides P.G."/>
            <person name="Baden-Tillson H."/>
            <person name="Barnstead M."/>
            <person name="Chin S.H."/>
            <person name="Dew I."/>
            <person name="Evans C.A."/>
            <person name="Ferriera S."/>
            <person name="Flanigan M."/>
            <person name="Fosler C."/>
            <person name="Glodek A."/>
            <person name="Gu Z."/>
            <person name="Holt R.A."/>
            <person name="Jennings D."/>
            <person name="Kraft C.L."/>
            <person name="Lu F."/>
            <person name="Nguyen T."/>
            <person name="Nusskern D.R."/>
            <person name="Pfannkoch C.M."/>
            <person name="Sitter C."/>
            <person name="Sutton G.G."/>
            <person name="Venter J.C."/>
            <person name="Wang Z."/>
            <person name="Woodage T."/>
            <person name="Zheng X.H."/>
            <person name="Zhong F."/>
        </authorList>
    </citation>
    <scope>NUCLEOTIDE SEQUENCE [LARGE SCALE GENOMIC DNA]</scope>
    <source>
        <strain>BN</strain>
        <strain evidence="3">Sprague-Dawley</strain>
    </source>
</reference>
<proteinExistence type="predicted"/>
<protein>
    <submittedName>
        <fullName evidence="2">RCG54806</fullName>
    </submittedName>
</protein>
<keyword evidence="1" id="KW-0472">Membrane</keyword>
<accession>A6IIJ9</accession>
<feature type="non-terminal residue" evidence="2">
    <location>
        <position position="44"/>
    </location>
</feature>
<dbReference type="Proteomes" id="UP000234681">
    <property type="component" value="Chromosome 5"/>
</dbReference>
<dbReference type="EMBL" id="CH473962">
    <property type="protein sequence ID" value="EDL98569.1"/>
    <property type="molecule type" value="Genomic_DNA"/>
</dbReference>
<evidence type="ECO:0000256" key="1">
    <source>
        <dbReference type="SAM" id="Phobius"/>
    </source>
</evidence>
<evidence type="ECO:0000313" key="3">
    <source>
        <dbReference type="Proteomes" id="UP000234681"/>
    </source>
</evidence>
<gene>
    <name evidence="2" type="ORF">rCG_54806</name>
</gene>
<name>A6IIJ9_RAT</name>
<organism evidence="2 3">
    <name type="scientific">Rattus norvegicus</name>
    <name type="common">Rat</name>
    <dbReference type="NCBI Taxonomy" id="10116"/>
    <lineage>
        <taxon>Eukaryota</taxon>
        <taxon>Metazoa</taxon>
        <taxon>Chordata</taxon>
        <taxon>Craniata</taxon>
        <taxon>Vertebrata</taxon>
        <taxon>Euteleostomi</taxon>
        <taxon>Mammalia</taxon>
        <taxon>Eutheria</taxon>
        <taxon>Euarchontoglires</taxon>
        <taxon>Glires</taxon>
        <taxon>Rodentia</taxon>
        <taxon>Myomorpha</taxon>
        <taxon>Muroidea</taxon>
        <taxon>Muridae</taxon>
        <taxon>Murinae</taxon>
        <taxon>Rattus</taxon>
    </lineage>
</organism>
<keyword evidence="1" id="KW-0812">Transmembrane</keyword>